<dbReference type="GO" id="GO:0043546">
    <property type="term" value="F:molybdopterin cofactor binding"/>
    <property type="evidence" value="ECO:0007669"/>
    <property type="project" value="InterPro"/>
</dbReference>
<dbReference type="InterPro" id="IPR006656">
    <property type="entry name" value="Mopterin_OxRdtase"/>
</dbReference>
<dbReference type="SUPFAM" id="SSF53706">
    <property type="entry name" value="Formate dehydrogenase/DMSO reductase, domains 1-3"/>
    <property type="match status" value="1"/>
</dbReference>
<evidence type="ECO:0000313" key="11">
    <source>
        <dbReference type="Proteomes" id="UP000824264"/>
    </source>
</evidence>
<dbReference type="Gene3D" id="3.40.50.740">
    <property type="match status" value="1"/>
</dbReference>
<dbReference type="Gene3D" id="2.20.25.90">
    <property type="entry name" value="ADC-like domains"/>
    <property type="match status" value="1"/>
</dbReference>
<evidence type="ECO:0000256" key="6">
    <source>
        <dbReference type="ARBA" id="ARBA00023002"/>
    </source>
</evidence>
<keyword evidence="5" id="KW-0732">Signal</keyword>
<dbReference type="GO" id="GO:0046872">
    <property type="term" value="F:metal ion binding"/>
    <property type="evidence" value="ECO:0007669"/>
    <property type="project" value="UniProtKB-KW"/>
</dbReference>
<feature type="domain" description="4Fe-4S Mo/W bis-MGD-type" evidence="9">
    <location>
        <begin position="1"/>
        <end position="56"/>
    </location>
</feature>
<proteinExistence type="inferred from homology"/>
<dbReference type="Gene3D" id="3.40.228.10">
    <property type="entry name" value="Dimethylsulfoxide Reductase, domain 2"/>
    <property type="match status" value="1"/>
</dbReference>
<dbReference type="InterPro" id="IPR009010">
    <property type="entry name" value="Asp_de-COase-like_dom_sf"/>
</dbReference>
<keyword evidence="4" id="KW-0479">Metal-binding</keyword>
<evidence type="ECO:0000256" key="3">
    <source>
        <dbReference type="ARBA" id="ARBA00022505"/>
    </source>
</evidence>
<dbReference type="CDD" id="cd02778">
    <property type="entry name" value="MopB_CT_Thiosulfate-R-like"/>
    <property type="match status" value="1"/>
</dbReference>
<evidence type="ECO:0000256" key="8">
    <source>
        <dbReference type="ARBA" id="ARBA00023014"/>
    </source>
</evidence>
<dbReference type="PANTHER" id="PTHR43742">
    <property type="entry name" value="TRIMETHYLAMINE-N-OXIDE REDUCTASE"/>
    <property type="match status" value="1"/>
</dbReference>
<keyword evidence="2" id="KW-0004">4Fe-4S</keyword>
<evidence type="ECO:0000256" key="1">
    <source>
        <dbReference type="ARBA" id="ARBA00010312"/>
    </source>
</evidence>
<evidence type="ECO:0000256" key="5">
    <source>
        <dbReference type="ARBA" id="ARBA00022729"/>
    </source>
</evidence>
<keyword evidence="6" id="KW-0560">Oxidoreductase</keyword>
<evidence type="ECO:0000259" key="9">
    <source>
        <dbReference type="PROSITE" id="PS51669"/>
    </source>
</evidence>
<dbReference type="Pfam" id="PF00384">
    <property type="entry name" value="Molybdopterin"/>
    <property type="match status" value="1"/>
</dbReference>
<dbReference type="GO" id="GO:0051539">
    <property type="term" value="F:4 iron, 4 sulfur cluster binding"/>
    <property type="evidence" value="ECO:0007669"/>
    <property type="project" value="UniProtKB-KW"/>
</dbReference>
<comment type="similarity">
    <text evidence="1">Belongs to the prokaryotic molybdopterin-containing oxidoreductase family.</text>
</comment>
<dbReference type="Proteomes" id="UP000824264">
    <property type="component" value="Unassembled WGS sequence"/>
</dbReference>
<dbReference type="EMBL" id="DXGI01000129">
    <property type="protein sequence ID" value="HIW78225.1"/>
    <property type="molecule type" value="Genomic_DNA"/>
</dbReference>
<sequence length="690" mass="75007">MKKIYSVCGMCGTRCLTEAYVENGGAVWVQGNPQAATGTALCARGLAAVVLEKDAERPLSPLLRTGKRGENQWREATWDEALDTVAERLRAVRERYGSESVALSHRGGPFTDLYAAFARGLGTPNIYSHSVTCTRNVDRACASVLGLDRGDLVMDYREARHIVLSGRNALEAINLPEVAAITEAKARGCRLTVMDVRTSVSAARADTFFLMRPGTDYAMNLAVLNVLIGEKRYAPHMASRIDGFEDLAAFVRPYTPQWAEGETGIKAERITRLAHELAEAAPRVIWYPGWFTARYADSFATSRTAYLINALLGSIGERGGMPISLSMSEAGARLTPLSALYPAVRTPKADKSGWQAGGLLHRAFDAAVSGDPYPLRAYISIRHNILSSLPDPEALRRKLDRLDLIVAITTTWSPTAAYADIILPLSPCLSRESILASKKGLRPCFFRRERAAAPRYDTRADWEILCGLASRLGLDKLAFTRIEDIWAYQLQGTGLALSDFDAQGFVPLGDAPRWKTLDETHLPTPSGKIEARSRLWSEAGQDSLPPYAPPARPQGADAFRLIPGRMATHTQSSTTNNPLLSELTPTNVLWVEKGRAEALGITDGDTVEVSTPAGPVGRLSAKVTSGIHPEAVFMLHGFGHTLPQESRACGKGLADETCMIGGLDKEDPLGGGLTLQEHFVRIRKADPQNS</sequence>
<dbReference type="PROSITE" id="PS51669">
    <property type="entry name" value="4FE4S_MOW_BIS_MGD"/>
    <property type="match status" value="1"/>
</dbReference>
<evidence type="ECO:0000313" key="10">
    <source>
        <dbReference type="EMBL" id="HIW78225.1"/>
    </source>
</evidence>
<keyword evidence="3" id="KW-0500">Molybdenum</keyword>
<evidence type="ECO:0000256" key="7">
    <source>
        <dbReference type="ARBA" id="ARBA00023004"/>
    </source>
</evidence>
<name>A0A9D1U9I6_9BACT</name>
<reference evidence="10" key="1">
    <citation type="journal article" date="2021" name="PeerJ">
        <title>Extensive microbial diversity within the chicken gut microbiome revealed by metagenomics and culture.</title>
        <authorList>
            <person name="Gilroy R."/>
            <person name="Ravi A."/>
            <person name="Getino M."/>
            <person name="Pursley I."/>
            <person name="Horton D.L."/>
            <person name="Alikhan N.F."/>
            <person name="Baker D."/>
            <person name="Gharbi K."/>
            <person name="Hall N."/>
            <person name="Watson M."/>
            <person name="Adriaenssens E.M."/>
            <person name="Foster-Nyarko E."/>
            <person name="Jarju S."/>
            <person name="Secka A."/>
            <person name="Antonio M."/>
            <person name="Oren A."/>
            <person name="Chaudhuri R.R."/>
            <person name="La Ragione R."/>
            <person name="Hildebrand F."/>
            <person name="Pallen M.J."/>
        </authorList>
    </citation>
    <scope>NUCLEOTIDE SEQUENCE</scope>
    <source>
        <strain evidence="10">ChiSxjej5B17-1746</strain>
    </source>
</reference>
<keyword evidence="7" id="KW-0408">Iron</keyword>
<dbReference type="Pfam" id="PF04879">
    <property type="entry name" value="Molybdop_Fe4S4"/>
    <property type="match status" value="1"/>
</dbReference>
<dbReference type="Gene3D" id="2.40.40.20">
    <property type="match status" value="1"/>
</dbReference>
<dbReference type="Pfam" id="PF01568">
    <property type="entry name" value="Molydop_binding"/>
    <property type="match status" value="1"/>
</dbReference>
<dbReference type="InterPro" id="IPR006657">
    <property type="entry name" value="MoPterin_dinucl-bd_dom"/>
</dbReference>
<organism evidence="10 11">
    <name type="scientific">Candidatus Bilophila faecipullorum</name>
    <dbReference type="NCBI Taxonomy" id="2838482"/>
    <lineage>
        <taxon>Bacteria</taxon>
        <taxon>Pseudomonadati</taxon>
        <taxon>Thermodesulfobacteriota</taxon>
        <taxon>Desulfovibrionia</taxon>
        <taxon>Desulfovibrionales</taxon>
        <taxon>Desulfovibrionaceae</taxon>
        <taxon>Bilophila</taxon>
    </lineage>
</organism>
<dbReference type="SMART" id="SM00926">
    <property type="entry name" value="Molybdop_Fe4S4"/>
    <property type="match status" value="1"/>
</dbReference>
<gene>
    <name evidence="10" type="ORF">H9874_03665</name>
</gene>
<dbReference type="InterPro" id="IPR006963">
    <property type="entry name" value="Mopterin_OxRdtase_4Fe-4S_dom"/>
</dbReference>
<dbReference type="GO" id="GO:0016491">
    <property type="term" value="F:oxidoreductase activity"/>
    <property type="evidence" value="ECO:0007669"/>
    <property type="project" value="UniProtKB-KW"/>
</dbReference>
<dbReference type="InterPro" id="IPR050612">
    <property type="entry name" value="Prok_Mopterin_Oxidored"/>
</dbReference>
<dbReference type="PANTHER" id="PTHR43742:SF9">
    <property type="entry name" value="TETRATHIONATE REDUCTASE SUBUNIT A"/>
    <property type="match status" value="1"/>
</dbReference>
<reference evidence="10" key="2">
    <citation type="submission" date="2021-04" db="EMBL/GenBank/DDBJ databases">
        <authorList>
            <person name="Gilroy R."/>
        </authorList>
    </citation>
    <scope>NUCLEOTIDE SEQUENCE</scope>
    <source>
        <strain evidence="10">ChiSxjej5B17-1746</strain>
    </source>
</reference>
<keyword evidence="8" id="KW-0411">Iron-sulfur</keyword>
<protein>
    <submittedName>
        <fullName evidence="10">Molybdopterin-dependent oxidoreductase</fullName>
    </submittedName>
</protein>
<comment type="caution">
    <text evidence="10">The sequence shown here is derived from an EMBL/GenBank/DDBJ whole genome shotgun (WGS) entry which is preliminary data.</text>
</comment>
<dbReference type="Gene3D" id="3.30.2070.10">
    <property type="entry name" value="Formate dehydrogenase/DMSO reductase"/>
    <property type="match status" value="1"/>
</dbReference>
<evidence type="ECO:0000256" key="2">
    <source>
        <dbReference type="ARBA" id="ARBA00022485"/>
    </source>
</evidence>
<accession>A0A9D1U9I6</accession>
<evidence type="ECO:0000256" key="4">
    <source>
        <dbReference type="ARBA" id="ARBA00022723"/>
    </source>
</evidence>
<dbReference type="AlphaFoldDB" id="A0A9D1U9I6"/>
<dbReference type="SUPFAM" id="SSF50692">
    <property type="entry name" value="ADC-like"/>
    <property type="match status" value="1"/>
</dbReference>